<organism evidence="2 3">
    <name type="scientific">Prosthecobacter dejongeii</name>
    <dbReference type="NCBI Taxonomy" id="48465"/>
    <lineage>
        <taxon>Bacteria</taxon>
        <taxon>Pseudomonadati</taxon>
        <taxon>Verrucomicrobiota</taxon>
        <taxon>Verrucomicrobiia</taxon>
        <taxon>Verrucomicrobiales</taxon>
        <taxon>Verrucomicrobiaceae</taxon>
        <taxon>Prosthecobacter</taxon>
    </lineage>
</organism>
<dbReference type="Proteomes" id="UP000534294">
    <property type="component" value="Unassembled WGS sequence"/>
</dbReference>
<evidence type="ECO:0000313" key="2">
    <source>
        <dbReference type="EMBL" id="MBB5039317.1"/>
    </source>
</evidence>
<accession>A0A7W8DRD4</accession>
<reference evidence="2 3" key="1">
    <citation type="submission" date="2020-08" db="EMBL/GenBank/DDBJ databases">
        <title>Genomic Encyclopedia of Type Strains, Phase IV (KMG-IV): sequencing the most valuable type-strain genomes for metagenomic binning, comparative biology and taxonomic classification.</title>
        <authorList>
            <person name="Goeker M."/>
        </authorList>
    </citation>
    <scope>NUCLEOTIDE SEQUENCE [LARGE SCALE GENOMIC DNA]</scope>
    <source>
        <strain evidence="2 3">DSM 12251</strain>
    </source>
</reference>
<name>A0A7W8DRD4_9BACT</name>
<dbReference type="RefSeq" id="WP_184210952.1">
    <property type="nucleotide sequence ID" value="NZ_JACHIF010000008.1"/>
</dbReference>
<dbReference type="InterPro" id="IPR037682">
    <property type="entry name" value="TonB_C"/>
</dbReference>
<evidence type="ECO:0000259" key="1">
    <source>
        <dbReference type="Pfam" id="PF03544"/>
    </source>
</evidence>
<keyword evidence="3" id="KW-1185">Reference proteome</keyword>
<dbReference type="EMBL" id="JACHIF010000008">
    <property type="protein sequence ID" value="MBB5039317.1"/>
    <property type="molecule type" value="Genomic_DNA"/>
</dbReference>
<comment type="caution">
    <text evidence="2">The sequence shown here is derived from an EMBL/GenBank/DDBJ whole genome shotgun (WGS) entry which is preliminary data.</text>
</comment>
<proteinExistence type="predicted"/>
<protein>
    <submittedName>
        <fullName evidence="2">Putative cupin superfamily protein</fullName>
    </submittedName>
</protein>
<evidence type="ECO:0000313" key="3">
    <source>
        <dbReference type="Proteomes" id="UP000534294"/>
    </source>
</evidence>
<sequence length="107" mass="12053">MKPLSLAEHEKLSGQLANYEKQGRNIVRPRLISLRLPYLPQGFQRGTAKAHVIINEKGDVDQILVTGEKAEIFLPGIEAARKDWQFKPGTVDGKPHPFPSIIPLRFE</sequence>
<dbReference type="AlphaFoldDB" id="A0A7W8DRD4"/>
<dbReference type="Gene3D" id="3.30.1150.10">
    <property type="match status" value="1"/>
</dbReference>
<dbReference type="SUPFAM" id="SSF74653">
    <property type="entry name" value="TolA/TonB C-terminal domain"/>
    <property type="match status" value="1"/>
</dbReference>
<gene>
    <name evidence="2" type="ORF">HNQ64_003589</name>
</gene>
<feature type="domain" description="TonB C-terminal" evidence="1">
    <location>
        <begin position="45"/>
        <end position="107"/>
    </location>
</feature>
<dbReference type="GO" id="GO:0055085">
    <property type="term" value="P:transmembrane transport"/>
    <property type="evidence" value="ECO:0007669"/>
    <property type="project" value="InterPro"/>
</dbReference>
<dbReference type="Pfam" id="PF03544">
    <property type="entry name" value="TonB_C"/>
    <property type="match status" value="1"/>
</dbReference>